<dbReference type="InterPro" id="IPR002022">
    <property type="entry name" value="Pec_lyase"/>
</dbReference>
<evidence type="ECO:0000256" key="2">
    <source>
        <dbReference type="RuleBase" id="RU361173"/>
    </source>
</evidence>
<dbReference type="SMART" id="SM00656">
    <property type="entry name" value="Amb_all"/>
    <property type="match status" value="1"/>
</dbReference>
<dbReference type="PANTHER" id="PTHR31683">
    <property type="entry name" value="PECTATE LYASE 18-RELATED"/>
    <property type="match status" value="1"/>
</dbReference>
<dbReference type="InterPro" id="IPR011050">
    <property type="entry name" value="Pectin_lyase_fold/virulence"/>
</dbReference>
<evidence type="ECO:0000259" key="3">
    <source>
        <dbReference type="SMART" id="SM00656"/>
    </source>
</evidence>
<dbReference type="InterPro" id="IPR012334">
    <property type="entry name" value="Pectin_lyas_fold"/>
</dbReference>
<proteinExistence type="inferred from homology"/>
<dbReference type="PROSITE" id="PS51257">
    <property type="entry name" value="PROKAR_LIPOPROTEIN"/>
    <property type="match status" value="1"/>
</dbReference>
<accession>A0ABU6K6T8</accession>
<comment type="similarity">
    <text evidence="2">Belongs to the polysaccharide lyase 1 family.</text>
</comment>
<dbReference type="InterPro" id="IPR045032">
    <property type="entry name" value="PEL"/>
</dbReference>
<dbReference type="Proteomes" id="UP001331561">
    <property type="component" value="Unassembled WGS sequence"/>
</dbReference>
<dbReference type="RefSeq" id="WP_327600576.1">
    <property type="nucleotide sequence ID" value="NZ_JAYXHS010000003.1"/>
</dbReference>
<keyword evidence="2" id="KW-0964">Secreted</keyword>
<keyword evidence="2" id="KW-0119">Carbohydrate metabolism</keyword>
<keyword evidence="2" id="KW-0624">Polysaccharide degradation</keyword>
<dbReference type="PANTHER" id="PTHR31683:SF18">
    <property type="entry name" value="PECTATE LYASE 21-RELATED"/>
    <property type="match status" value="1"/>
</dbReference>
<evidence type="ECO:0000256" key="1">
    <source>
        <dbReference type="ARBA" id="ARBA00023239"/>
    </source>
</evidence>
<organism evidence="4 5">
    <name type="scientific">Uliginosibacterium silvisoli</name>
    <dbReference type="NCBI Taxonomy" id="3114758"/>
    <lineage>
        <taxon>Bacteria</taxon>
        <taxon>Pseudomonadati</taxon>
        <taxon>Pseudomonadota</taxon>
        <taxon>Betaproteobacteria</taxon>
        <taxon>Rhodocyclales</taxon>
        <taxon>Zoogloeaceae</taxon>
        <taxon>Uliginosibacterium</taxon>
    </lineage>
</organism>
<evidence type="ECO:0000313" key="5">
    <source>
        <dbReference type="Proteomes" id="UP001331561"/>
    </source>
</evidence>
<evidence type="ECO:0000313" key="4">
    <source>
        <dbReference type="EMBL" id="MEC5387609.1"/>
    </source>
</evidence>
<reference evidence="4 5" key="1">
    <citation type="submission" date="2024-01" db="EMBL/GenBank/DDBJ databases">
        <title>Uliginosibacterium soil sp. nov.</title>
        <authorList>
            <person name="Lv Y."/>
        </authorList>
    </citation>
    <scope>NUCLEOTIDE SEQUENCE [LARGE SCALE GENOMIC DNA]</scope>
    <source>
        <strain evidence="4 5">H3</strain>
    </source>
</reference>
<protein>
    <recommendedName>
        <fullName evidence="3">Pectate lyase domain-containing protein</fullName>
    </recommendedName>
</protein>
<sequence length="398" mass="42988">MMNNKKRWGQRGLELLGLLSAGFAVTLSCTNAQTQVQPELEWARQTAPAGGWAAQSGGTQGGAEASASRIYTVTNADELRDAVMGFRSRIVLIKGTIDMTEGRPFASTADQKLRGMINVGPNTTIVGLGGDARVINGNFMIERTSQVILRNLTIENPCDVAPSFDPGDGPDGAWNAEFDGVTIFASHHVWIDHVTFTDGRKTNDQMPVSQGHVMECHDGALDIKKAANYITISNNVFTLHDKNNLVGHSDKEGMDGSYLKITFNDNLFRDIGQRAPRVRYGQVHVYNNAYIGSKTHKAYPYVYSLGVGVASRMISENNNFAIDGVDSCVGVIKNFGGKTFVDRGSVLNGKALNADQCGYDSDVGWKPPYVYTLRPTAEVEAHVLAHAGVGKLSTASAP</sequence>
<dbReference type="Pfam" id="PF00544">
    <property type="entry name" value="Pectate_lyase_4"/>
    <property type="match status" value="1"/>
</dbReference>
<dbReference type="EMBL" id="JAYXHS010000003">
    <property type="protein sequence ID" value="MEC5387609.1"/>
    <property type="molecule type" value="Genomic_DNA"/>
</dbReference>
<dbReference type="SUPFAM" id="SSF51126">
    <property type="entry name" value="Pectin lyase-like"/>
    <property type="match status" value="1"/>
</dbReference>
<keyword evidence="5" id="KW-1185">Reference proteome</keyword>
<keyword evidence="1 2" id="KW-0456">Lyase</keyword>
<feature type="domain" description="Pectate lyase" evidence="3">
    <location>
        <begin position="66"/>
        <end position="326"/>
    </location>
</feature>
<dbReference type="Gene3D" id="2.160.20.10">
    <property type="entry name" value="Single-stranded right-handed beta-helix, Pectin lyase-like"/>
    <property type="match status" value="1"/>
</dbReference>
<gene>
    <name evidence="4" type="ORF">VVD49_17890</name>
</gene>
<comment type="subcellular location">
    <subcellularLocation>
        <location evidence="2">Secreted</location>
    </subcellularLocation>
</comment>
<name>A0ABU6K6T8_9RHOO</name>
<comment type="caution">
    <text evidence="4">The sequence shown here is derived from an EMBL/GenBank/DDBJ whole genome shotgun (WGS) entry which is preliminary data.</text>
</comment>